<dbReference type="FunFam" id="3.40.50.300:FF:001055">
    <property type="entry name" value="putative pre-mRNA-splicing factor ATP-dependent RNA helicase DHX32"/>
    <property type="match status" value="1"/>
</dbReference>
<name>A0A8C8F8W1_ONCTS</name>
<dbReference type="Pfam" id="PF04408">
    <property type="entry name" value="WHD_HA2"/>
    <property type="match status" value="1"/>
</dbReference>
<dbReference type="GeneTree" id="ENSGT00940000157227"/>
<dbReference type="Gene3D" id="3.40.50.300">
    <property type="entry name" value="P-loop containing nucleotide triphosphate hydrolases"/>
    <property type="match status" value="2"/>
</dbReference>
<organism evidence="4 5">
    <name type="scientific">Oncorhynchus tshawytscha</name>
    <name type="common">Chinook salmon</name>
    <name type="synonym">Salmo tshawytscha</name>
    <dbReference type="NCBI Taxonomy" id="74940"/>
    <lineage>
        <taxon>Eukaryota</taxon>
        <taxon>Metazoa</taxon>
        <taxon>Chordata</taxon>
        <taxon>Craniata</taxon>
        <taxon>Vertebrata</taxon>
        <taxon>Euteleostomi</taxon>
        <taxon>Actinopterygii</taxon>
        <taxon>Neopterygii</taxon>
        <taxon>Teleostei</taxon>
        <taxon>Protacanthopterygii</taxon>
        <taxon>Salmoniformes</taxon>
        <taxon>Salmonidae</taxon>
        <taxon>Salmoninae</taxon>
        <taxon>Oncorhynchus</taxon>
    </lineage>
</organism>
<keyword evidence="5" id="KW-1185">Reference proteome</keyword>
<dbReference type="InterPro" id="IPR048333">
    <property type="entry name" value="HA2_WH"/>
</dbReference>
<dbReference type="Pfam" id="PF07717">
    <property type="entry name" value="OB_NTP_bind"/>
    <property type="match status" value="1"/>
</dbReference>
<dbReference type="InterPro" id="IPR027417">
    <property type="entry name" value="P-loop_NTPase"/>
</dbReference>
<dbReference type="Gene3D" id="1.20.120.1080">
    <property type="match status" value="1"/>
</dbReference>
<dbReference type="AlphaFoldDB" id="A0A8C8F8W1"/>
<evidence type="ECO:0000259" key="3">
    <source>
        <dbReference type="PROSITE" id="PS51192"/>
    </source>
</evidence>
<dbReference type="GO" id="GO:0005681">
    <property type="term" value="C:spliceosomal complex"/>
    <property type="evidence" value="ECO:0007669"/>
    <property type="project" value="TreeGrafter"/>
</dbReference>
<dbReference type="PANTHER" id="PTHR18934">
    <property type="entry name" value="ATP-DEPENDENT RNA HELICASE"/>
    <property type="match status" value="1"/>
</dbReference>
<reference evidence="4" key="1">
    <citation type="submission" date="2025-08" db="UniProtKB">
        <authorList>
            <consortium name="Ensembl"/>
        </authorList>
    </citation>
    <scope>IDENTIFICATION</scope>
</reference>
<dbReference type="InterPro" id="IPR011709">
    <property type="entry name" value="DEAD-box_helicase_OB_fold"/>
</dbReference>
<dbReference type="Pfam" id="PF21010">
    <property type="entry name" value="HA2_C"/>
    <property type="match status" value="1"/>
</dbReference>
<evidence type="ECO:0000313" key="5">
    <source>
        <dbReference type="Proteomes" id="UP000694402"/>
    </source>
</evidence>
<accession>A0A8C8F8W1</accession>
<evidence type="ECO:0000313" key="4">
    <source>
        <dbReference type="Ensembl" id="ENSOTSP00005031448.1"/>
    </source>
</evidence>
<dbReference type="SUPFAM" id="SSF52540">
    <property type="entry name" value="P-loop containing nucleoside triphosphate hydrolases"/>
    <property type="match status" value="1"/>
</dbReference>
<dbReference type="SMART" id="SM00847">
    <property type="entry name" value="HA2"/>
    <property type="match status" value="1"/>
</dbReference>
<dbReference type="PANTHER" id="PTHR18934:SF88">
    <property type="entry name" value="PRE-MRNA-SPLICING FACTOR ATP-DEPENDENT RNA HELICASE DHX32-RELATED"/>
    <property type="match status" value="1"/>
</dbReference>
<evidence type="ECO:0000256" key="2">
    <source>
        <dbReference type="ARBA" id="ARBA00022840"/>
    </source>
</evidence>
<dbReference type="InterPro" id="IPR014001">
    <property type="entry name" value="Helicase_ATP-bd"/>
</dbReference>
<keyword evidence="1" id="KW-0547">Nucleotide-binding</keyword>
<reference evidence="4" key="2">
    <citation type="submission" date="2025-09" db="UniProtKB">
        <authorList>
            <consortium name="Ensembl"/>
        </authorList>
    </citation>
    <scope>IDENTIFICATION</scope>
</reference>
<dbReference type="GO" id="GO:0005524">
    <property type="term" value="F:ATP binding"/>
    <property type="evidence" value="ECO:0007669"/>
    <property type="project" value="UniProtKB-KW"/>
</dbReference>
<evidence type="ECO:0000256" key="1">
    <source>
        <dbReference type="ARBA" id="ARBA00022741"/>
    </source>
</evidence>
<keyword evidence="2" id="KW-0067">ATP-binding</keyword>
<sequence length="736" mass="82723">MAQGITTGEKYWEDRVAFETEGAGQEHVEYDDVLEFNTFDGLPYSSRYYTLLKERMALPVWKAKCDFMDKLANKQFVIVSGTAKTGRSCQIPQWCAEFCLSVQYQNGMVVCTQDHRQHTVDLALRVADEMDVNIGHEVGYSIPLETCCSSDTVLRYCTSDMLLREMMSDPMLEHYGVIVIDQAHERTVSTDVLLGLLTDIALQRPELRVVLLTATHPGPKLLGHYRNVPLIQLEGVCSAEAVYIGTSHKDYFCSALRLVLEIHHSQEEGDIVVFLATTQEIDLARDILHREEVNTSPHLGELLPISVHPGLGGTLPMPSEEDGRCRRVFLTSSPNEDLFWAVHKLNFVIDAGVQKRNVYNPRIRANSVAIQPISRSQAESRKQLLSASLPAGKSFCLYPEDTPLPSETRPHILESDITSTVLFLKRMDIGGLGRCDFIDRPDPEGLMQALEELDYLAALDDDGNLSEIGIIMSEFPLEPQMAKTLLASCEFDCVSEVTTIAAMLTAPSCYLVPSMELRLEASQCHLKFQHPEGDHFTLINIYKAFKQNQQEPCDVEKWCQDYFLSLSALQTADAIRSELNDILRRIELPVSMPSFGSKGNIINIKRALLAGFFMQVARDVDSSGNYFMLTHKHVAQIHPLSAYGTNTPKLGLPEWVLFHEYTFSEDNCIRTVSHISPEEFIQMAPQYFFFNLPPSESKDILQNILDKGAEHYKAKKIKKSPSLDSIPEVTASCVIQ</sequence>
<dbReference type="Ensembl" id="ENSOTST00005034047.2">
    <property type="protein sequence ID" value="ENSOTSP00005031448.1"/>
    <property type="gene ID" value="ENSOTSG00005014759.2"/>
</dbReference>
<dbReference type="GO" id="GO:0004386">
    <property type="term" value="F:helicase activity"/>
    <property type="evidence" value="ECO:0007669"/>
    <property type="project" value="TreeGrafter"/>
</dbReference>
<dbReference type="PROSITE" id="PS51192">
    <property type="entry name" value="HELICASE_ATP_BIND_1"/>
    <property type="match status" value="1"/>
</dbReference>
<protein>
    <recommendedName>
        <fullName evidence="3">Helicase ATP-binding domain-containing protein</fullName>
    </recommendedName>
</protein>
<proteinExistence type="predicted"/>
<feature type="domain" description="Helicase ATP-binding" evidence="3">
    <location>
        <begin position="68"/>
        <end position="234"/>
    </location>
</feature>
<dbReference type="GO" id="GO:0003723">
    <property type="term" value="F:RNA binding"/>
    <property type="evidence" value="ECO:0007669"/>
    <property type="project" value="TreeGrafter"/>
</dbReference>
<dbReference type="InterPro" id="IPR007502">
    <property type="entry name" value="Helicase-assoc_dom"/>
</dbReference>
<dbReference type="Proteomes" id="UP000694402">
    <property type="component" value="Unassembled WGS sequence"/>
</dbReference>
<gene>
    <name evidence="4" type="primary">LOC112253064</name>
</gene>